<evidence type="ECO:0000313" key="1">
    <source>
        <dbReference type="EMBL" id="KAJ9542007.1"/>
    </source>
</evidence>
<sequence>MVSCCHTLFKGVPYKPLHLMKNGNWLVGSGDKRYAYEVDFEMKTKKKVCTYTFIDGFMYILWGGKFVDTIVSLNGFLTPMGQPTG</sequence>
<protein>
    <submittedName>
        <fullName evidence="1">Uncharacterized protein</fullName>
    </submittedName>
</protein>
<dbReference type="Proteomes" id="UP001172457">
    <property type="component" value="Chromosome 7"/>
</dbReference>
<dbReference type="EMBL" id="JARYMX010000007">
    <property type="protein sequence ID" value="KAJ9542007.1"/>
    <property type="molecule type" value="Genomic_DNA"/>
</dbReference>
<accession>A0AA38SZF4</accession>
<evidence type="ECO:0000313" key="2">
    <source>
        <dbReference type="Proteomes" id="UP001172457"/>
    </source>
</evidence>
<organism evidence="1 2">
    <name type="scientific">Centaurea solstitialis</name>
    <name type="common">yellow star-thistle</name>
    <dbReference type="NCBI Taxonomy" id="347529"/>
    <lineage>
        <taxon>Eukaryota</taxon>
        <taxon>Viridiplantae</taxon>
        <taxon>Streptophyta</taxon>
        <taxon>Embryophyta</taxon>
        <taxon>Tracheophyta</taxon>
        <taxon>Spermatophyta</taxon>
        <taxon>Magnoliopsida</taxon>
        <taxon>eudicotyledons</taxon>
        <taxon>Gunneridae</taxon>
        <taxon>Pentapetalae</taxon>
        <taxon>asterids</taxon>
        <taxon>campanulids</taxon>
        <taxon>Asterales</taxon>
        <taxon>Asteraceae</taxon>
        <taxon>Carduoideae</taxon>
        <taxon>Cardueae</taxon>
        <taxon>Centaureinae</taxon>
        <taxon>Centaurea</taxon>
    </lineage>
</organism>
<dbReference type="AlphaFoldDB" id="A0AA38SZF4"/>
<reference evidence="1" key="1">
    <citation type="submission" date="2023-03" db="EMBL/GenBank/DDBJ databases">
        <title>Chromosome-scale reference genome and RAD-based genetic map of yellow starthistle (Centaurea solstitialis) reveal putative structural variation and QTLs associated with invader traits.</title>
        <authorList>
            <person name="Reatini B."/>
            <person name="Cang F.A."/>
            <person name="Jiang Q."/>
            <person name="Mckibben M.T.W."/>
            <person name="Barker M.S."/>
            <person name="Rieseberg L.H."/>
            <person name="Dlugosch K.M."/>
        </authorList>
    </citation>
    <scope>NUCLEOTIDE SEQUENCE</scope>
    <source>
        <strain evidence="1">CAN-66</strain>
        <tissue evidence="1">Leaf</tissue>
    </source>
</reference>
<keyword evidence="2" id="KW-1185">Reference proteome</keyword>
<proteinExistence type="predicted"/>
<comment type="caution">
    <text evidence="1">The sequence shown here is derived from an EMBL/GenBank/DDBJ whole genome shotgun (WGS) entry which is preliminary data.</text>
</comment>
<name>A0AA38SZF4_9ASTR</name>
<gene>
    <name evidence="1" type="ORF">OSB04_028513</name>
</gene>